<reference evidence="1" key="1">
    <citation type="journal article" date="2020" name="Phytopathology">
        <title>Genome sequence of the chestnut blight fungus Cryphonectria parasitica EP155: A fundamental resource for an archetypical invasive plant pathogen.</title>
        <authorList>
            <person name="Crouch J.A."/>
            <person name="Dawe A."/>
            <person name="Aerts A."/>
            <person name="Barry K."/>
            <person name="Churchill A.C.L."/>
            <person name="Grimwood J."/>
            <person name="Hillman B."/>
            <person name="Milgroom M.G."/>
            <person name="Pangilinan J."/>
            <person name="Smith M."/>
            <person name="Salamov A."/>
            <person name="Schmutz J."/>
            <person name="Yadav J."/>
            <person name="Grigoriev I.V."/>
            <person name="Nuss D."/>
        </authorList>
    </citation>
    <scope>NUCLEOTIDE SEQUENCE</scope>
    <source>
        <strain evidence="1">EP155</strain>
    </source>
</reference>
<gene>
    <name evidence="1" type="ORF">M406DRAFT_67868</name>
</gene>
<dbReference type="RefSeq" id="XP_040776385.1">
    <property type="nucleotide sequence ID" value="XM_040925105.1"/>
</dbReference>
<evidence type="ECO:0000313" key="1">
    <source>
        <dbReference type="EMBL" id="KAF3765424.1"/>
    </source>
</evidence>
<dbReference type="OrthoDB" id="5228629at2759"/>
<keyword evidence="2" id="KW-1185">Reference proteome</keyword>
<evidence type="ECO:0000313" key="2">
    <source>
        <dbReference type="Proteomes" id="UP000803844"/>
    </source>
</evidence>
<comment type="caution">
    <text evidence="1">The sequence shown here is derived from an EMBL/GenBank/DDBJ whole genome shotgun (WGS) entry which is preliminary data.</text>
</comment>
<proteinExistence type="predicted"/>
<dbReference type="Proteomes" id="UP000803844">
    <property type="component" value="Unassembled WGS sequence"/>
</dbReference>
<dbReference type="EMBL" id="MU032347">
    <property type="protein sequence ID" value="KAF3765424.1"/>
    <property type="molecule type" value="Genomic_DNA"/>
</dbReference>
<dbReference type="GeneID" id="63842234"/>
<name>A0A9P5CNG4_CRYP1</name>
<dbReference type="AlphaFoldDB" id="A0A9P5CNG4"/>
<organism evidence="1 2">
    <name type="scientific">Cryphonectria parasitica (strain ATCC 38755 / EP155)</name>
    <dbReference type="NCBI Taxonomy" id="660469"/>
    <lineage>
        <taxon>Eukaryota</taxon>
        <taxon>Fungi</taxon>
        <taxon>Dikarya</taxon>
        <taxon>Ascomycota</taxon>
        <taxon>Pezizomycotina</taxon>
        <taxon>Sordariomycetes</taxon>
        <taxon>Sordariomycetidae</taxon>
        <taxon>Diaporthales</taxon>
        <taxon>Cryphonectriaceae</taxon>
        <taxon>Cryphonectria-Endothia species complex</taxon>
        <taxon>Cryphonectria</taxon>
    </lineage>
</organism>
<accession>A0A9P5CNG4</accession>
<protein>
    <submittedName>
        <fullName evidence="1">Uncharacterized protein</fullName>
    </submittedName>
</protein>
<sequence length="214" mass="23622">MWFAKIVLAQLGAVLVLSLLKTIISADSLSLSLSLALSQKPAPVSQDETGINWPSSLNTTTLPPLAMVDNLSSRASPPPLRLDCRDNPNMERDPRWHPETLDKVSCEYCKGLSWGCGLWSHWKVVLPNDHLFDEQFWNHKDPSLRKQACGRSLWILNAAQGKRSGACQMDDQGTATIKFQTVSIVLGEAVEEAVSLSTCGLIQTECMMVRGIPY</sequence>